<gene>
    <name evidence="1" type="ORF">TSAR_001375</name>
</gene>
<protein>
    <submittedName>
        <fullName evidence="1">Uncharacterized protein</fullName>
    </submittedName>
</protein>
<feature type="non-terminal residue" evidence="1">
    <location>
        <position position="34"/>
    </location>
</feature>
<reference evidence="1 2" key="1">
    <citation type="journal article" date="2017" name="Curr. Biol.">
        <title>The Evolution of Venom by Co-option of Single-Copy Genes.</title>
        <authorList>
            <person name="Martinson E.O."/>
            <person name="Mrinalini"/>
            <person name="Kelkar Y.D."/>
            <person name="Chang C.H."/>
            <person name="Werren J.H."/>
        </authorList>
    </citation>
    <scope>NUCLEOTIDE SEQUENCE [LARGE SCALE GENOMIC DNA]</scope>
    <source>
        <strain evidence="1 2">Alberta</strain>
        <tissue evidence="1">Whole body</tissue>
    </source>
</reference>
<evidence type="ECO:0000313" key="2">
    <source>
        <dbReference type="Proteomes" id="UP000215335"/>
    </source>
</evidence>
<organism evidence="1 2">
    <name type="scientific">Trichomalopsis sarcophagae</name>
    <dbReference type="NCBI Taxonomy" id="543379"/>
    <lineage>
        <taxon>Eukaryota</taxon>
        <taxon>Metazoa</taxon>
        <taxon>Ecdysozoa</taxon>
        <taxon>Arthropoda</taxon>
        <taxon>Hexapoda</taxon>
        <taxon>Insecta</taxon>
        <taxon>Pterygota</taxon>
        <taxon>Neoptera</taxon>
        <taxon>Endopterygota</taxon>
        <taxon>Hymenoptera</taxon>
        <taxon>Apocrita</taxon>
        <taxon>Proctotrupomorpha</taxon>
        <taxon>Chalcidoidea</taxon>
        <taxon>Pteromalidae</taxon>
        <taxon>Pteromalinae</taxon>
        <taxon>Trichomalopsis</taxon>
    </lineage>
</organism>
<dbReference type="AlphaFoldDB" id="A0A232EZ96"/>
<dbReference type="Proteomes" id="UP000215335">
    <property type="component" value="Unassembled WGS sequence"/>
</dbReference>
<proteinExistence type="predicted"/>
<dbReference type="EMBL" id="NNAY01001513">
    <property type="protein sequence ID" value="OXU23744.1"/>
    <property type="molecule type" value="Genomic_DNA"/>
</dbReference>
<keyword evidence="2" id="KW-1185">Reference proteome</keyword>
<sequence>MRYFVHARGLHVALAWFVRKPARVRNWQLIALVA</sequence>
<comment type="caution">
    <text evidence="1">The sequence shown here is derived from an EMBL/GenBank/DDBJ whole genome shotgun (WGS) entry which is preliminary data.</text>
</comment>
<evidence type="ECO:0000313" key="1">
    <source>
        <dbReference type="EMBL" id="OXU23744.1"/>
    </source>
</evidence>
<name>A0A232EZ96_9HYME</name>
<accession>A0A232EZ96</accession>